<dbReference type="GeneTree" id="ENSGT00990000204624"/>
<keyword evidence="9" id="KW-1185">Reference proteome</keyword>
<name>A0A3B3SFF8_9TELE</name>
<dbReference type="InterPro" id="IPR036179">
    <property type="entry name" value="Ig-like_dom_sf"/>
</dbReference>
<dbReference type="PANTHER" id="PTHR21462">
    <property type="entry name" value="CELL SURFACE GLYCOPROTEIN OX2 RECEPTOR PRECURSOR"/>
    <property type="match status" value="1"/>
</dbReference>
<evidence type="ECO:0008006" key="10">
    <source>
        <dbReference type="Google" id="ProtNLM"/>
    </source>
</evidence>
<proteinExistence type="predicted"/>
<dbReference type="Proteomes" id="UP000261540">
    <property type="component" value="Unplaced"/>
</dbReference>
<feature type="transmembrane region" description="Helical" evidence="7">
    <location>
        <begin position="263"/>
        <end position="281"/>
    </location>
</feature>
<evidence type="ECO:0000313" key="9">
    <source>
        <dbReference type="Proteomes" id="UP000261540"/>
    </source>
</evidence>
<evidence type="ECO:0000256" key="4">
    <source>
        <dbReference type="ARBA" id="ARBA00023136"/>
    </source>
</evidence>
<dbReference type="SUPFAM" id="SSF48726">
    <property type="entry name" value="Immunoglobulin"/>
    <property type="match status" value="2"/>
</dbReference>
<keyword evidence="4 7" id="KW-0472">Membrane</keyword>
<evidence type="ECO:0000256" key="1">
    <source>
        <dbReference type="ARBA" id="ARBA00004167"/>
    </source>
</evidence>
<evidence type="ECO:0000256" key="2">
    <source>
        <dbReference type="ARBA" id="ARBA00022692"/>
    </source>
</evidence>
<evidence type="ECO:0000313" key="8">
    <source>
        <dbReference type="Ensembl" id="ENSPKIP00000029482.1"/>
    </source>
</evidence>
<comment type="subcellular location">
    <subcellularLocation>
        <location evidence="1">Membrane</location>
        <topology evidence="1">Single-pass membrane protein</topology>
    </subcellularLocation>
</comment>
<evidence type="ECO:0000256" key="7">
    <source>
        <dbReference type="SAM" id="Phobius"/>
    </source>
</evidence>
<dbReference type="GO" id="GO:0016020">
    <property type="term" value="C:membrane"/>
    <property type="evidence" value="ECO:0007669"/>
    <property type="project" value="UniProtKB-SubCell"/>
</dbReference>
<sequence>LCPIKCIGQGILDKSEMGSVTLNCSNKTWALVLFVTWTIDIDGKQCQMAHSDNDPKYDTCNDGKILCDNTNLHIPHFAKRDEGRYQCETVFKDGYHIAVITVTAKVPQQISTRLDPDHREAVCSATGVKSDVSISWRTSWNATVTSSSVHNPDGSYTMEIRLKLPDHVYGTTLQCIVTHPSWTENYTQTLQLPGMYKFNQTCITVLVLLSYIVDCCLHNLVLPRNSCSSFSVAVGHLAAYLTSFHLVFSSVLEGRPVLGNITVIPYFFHVLMTVFMVFHGISNVPFS</sequence>
<dbReference type="Ensembl" id="ENSPKIT00000010279.1">
    <property type="protein sequence ID" value="ENSPKIP00000029482.1"/>
    <property type="gene ID" value="ENSPKIG00000010706.1"/>
</dbReference>
<evidence type="ECO:0000256" key="5">
    <source>
        <dbReference type="ARBA" id="ARBA00023157"/>
    </source>
</evidence>
<feature type="transmembrane region" description="Helical" evidence="7">
    <location>
        <begin position="229"/>
        <end position="251"/>
    </location>
</feature>
<keyword evidence="6" id="KW-0325">Glycoprotein</keyword>
<keyword evidence="5" id="KW-1015">Disulfide bond</keyword>
<reference evidence="8" key="2">
    <citation type="submission" date="2025-09" db="UniProtKB">
        <authorList>
            <consortium name="Ensembl"/>
        </authorList>
    </citation>
    <scope>IDENTIFICATION</scope>
</reference>
<keyword evidence="3 7" id="KW-1133">Transmembrane helix</keyword>
<feature type="transmembrane region" description="Helical" evidence="7">
    <location>
        <begin position="203"/>
        <end position="222"/>
    </location>
</feature>
<reference evidence="8" key="1">
    <citation type="submission" date="2025-08" db="UniProtKB">
        <authorList>
            <consortium name="Ensembl"/>
        </authorList>
    </citation>
    <scope>IDENTIFICATION</scope>
</reference>
<dbReference type="PANTHER" id="PTHR21462:SF2">
    <property type="entry name" value="CELL SURFACE GLYCOPROTEIN CD200 RECEPTOR 2"/>
    <property type="match status" value="1"/>
</dbReference>
<dbReference type="InterPro" id="IPR040012">
    <property type="entry name" value="CD200R"/>
</dbReference>
<keyword evidence="2 7" id="KW-0812">Transmembrane</keyword>
<evidence type="ECO:0000256" key="3">
    <source>
        <dbReference type="ARBA" id="ARBA00022989"/>
    </source>
</evidence>
<dbReference type="AlphaFoldDB" id="A0A3B3SFF8"/>
<accession>A0A3B3SFF8</accession>
<organism evidence="8 9">
    <name type="scientific">Paramormyrops kingsleyae</name>
    <dbReference type="NCBI Taxonomy" id="1676925"/>
    <lineage>
        <taxon>Eukaryota</taxon>
        <taxon>Metazoa</taxon>
        <taxon>Chordata</taxon>
        <taxon>Craniata</taxon>
        <taxon>Vertebrata</taxon>
        <taxon>Euteleostomi</taxon>
        <taxon>Actinopterygii</taxon>
        <taxon>Neopterygii</taxon>
        <taxon>Teleostei</taxon>
        <taxon>Osteoglossocephala</taxon>
        <taxon>Osteoglossomorpha</taxon>
        <taxon>Osteoglossiformes</taxon>
        <taxon>Mormyridae</taxon>
        <taxon>Paramormyrops</taxon>
    </lineage>
</organism>
<protein>
    <recommendedName>
        <fullName evidence="10">Ig-like domain-containing protein</fullName>
    </recommendedName>
</protein>
<dbReference type="Gene3D" id="2.60.40.10">
    <property type="entry name" value="Immunoglobulins"/>
    <property type="match status" value="2"/>
</dbReference>
<evidence type="ECO:0000256" key="6">
    <source>
        <dbReference type="ARBA" id="ARBA00023180"/>
    </source>
</evidence>
<dbReference type="InterPro" id="IPR013783">
    <property type="entry name" value="Ig-like_fold"/>
</dbReference>
<dbReference type="GO" id="GO:0038023">
    <property type="term" value="F:signaling receptor activity"/>
    <property type="evidence" value="ECO:0007669"/>
    <property type="project" value="InterPro"/>
</dbReference>
<dbReference type="GO" id="GO:0150077">
    <property type="term" value="P:regulation of neuroinflammatory response"/>
    <property type="evidence" value="ECO:0007669"/>
    <property type="project" value="InterPro"/>
</dbReference>